<dbReference type="NCBIfam" id="TIGR02937">
    <property type="entry name" value="sigma70-ECF"/>
    <property type="match status" value="1"/>
</dbReference>
<evidence type="ECO:0000256" key="1">
    <source>
        <dbReference type="ARBA" id="ARBA00010641"/>
    </source>
</evidence>
<evidence type="ECO:0000256" key="4">
    <source>
        <dbReference type="ARBA" id="ARBA00023163"/>
    </source>
</evidence>
<keyword evidence="3" id="KW-0731">Sigma factor</keyword>
<gene>
    <name evidence="7" type="ORF">COV84_00220</name>
</gene>
<dbReference type="InterPro" id="IPR013249">
    <property type="entry name" value="RNA_pol_sigma70_r4_t2"/>
</dbReference>
<dbReference type="EMBL" id="PCVO01000002">
    <property type="protein sequence ID" value="PIQ75626.1"/>
    <property type="molecule type" value="Genomic_DNA"/>
</dbReference>
<dbReference type="GO" id="GO:0016987">
    <property type="term" value="F:sigma factor activity"/>
    <property type="evidence" value="ECO:0007669"/>
    <property type="project" value="UniProtKB-KW"/>
</dbReference>
<dbReference type="GO" id="GO:0006352">
    <property type="term" value="P:DNA-templated transcription initiation"/>
    <property type="evidence" value="ECO:0007669"/>
    <property type="project" value="InterPro"/>
</dbReference>
<comment type="caution">
    <text evidence="7">The sequence shown here is derived from an EMBL/GenBank/DDBJ whole genome shotgun (WGS) entry which is preliminary data.</text>
</comment>
<dbReference type="Pfam" id="PF04542">
    <property type="entry name" value="Sigma70_r2"/>
    <property type="match status" value="1"/>
</dbReference>
<proteinExistence type="inferred from homology"/>
<dbReference type="Gene3D" id="1.10.10.10">
    <property type="entry name" value="Winged helix-like DNA-binding domain superfamily/Winged helix DNA-binding domain"/>
    <property type="match status" value="1"/>
</dbReference>
<dbReference type="InterPro" id="IPR039425">
    <property type="entry name" value="RNA_pol_sigma-70-like"/>
</dbReference>
<name>A0A2H0KU27_9BACT</name>
<evidence type="ECO:0000256" key="3">
    <source>
        <dbReference type="ARBA" id="ARBA00023082"/>
    </source>
</evidence>
<feature type="domain" description="RNA polymerase sigma-70 region 2" evidence="5">
    <location>
        <begin position="13"/>
        <end position="78"/>
    </location>
</feature>
<dbReference type="Gene3D" id="1.10.1740.10">
    <property type="match status" value="1"/>
</dbReference>
<reference evidence="7 8" key="1">
    <citation type="submission" date="2017-09" db="EMBL/GenBank/DDBJ databases">
        <title>Depth-based differentiation of microbial function through sediment-hosted aquifers and enrichment of novel symbionts in the deep terrestrial subsurface.</title>
        <authorList>
            <person name="Probst A.J."/>
            <person name="Ladd B."/>
            <person name="Jarett J.K."/>
            <person name="Geller-Mcgrath D.E."/>
            <person name="Sieber C.M."/>
            <person name="Emerson J.B."/>
            <person name="Anantharaman K."/>
            <person name="Thomas B.C."/>
            <person name="Malmstrom R."/>
            <person name="Stieglmeier M."/>
            <person name="Klingl A."/>
            <person name="Woyke T."/>
            <person name="Ryan C.M."/>
            <person name="Banfield J.F."/>
        </authorList>
    </citation>
    <scope>NUCLEOTIDE SEQUENCE [LARGE SCALE GENOMIC DNA]</scope>
    <source>
        <strain evidence="7">CG11_big_fil_rev_8_21_14_0_20_40_15</strain>
    </source>
</reference>
<dbReference type="InterPro" id="IPR007627">
    <property type="entry name" value="RNA_pol_sigma70_r2"/>
</dbReference>
<dbReference type="InterPro" id="IPR014284">
    <property type="entry name" value="RNA_pol_sigma-70_dom"/>
</dbReference>
<dbReference type="GO" id="GO:0003677">
    <property type="term" value="F:DNA binding"/>
    <property type="evidence" value="ECO:0007669"/>
    <property type="project" value="InterPro"/>
</dbReference>
<evidence type="ECO:0000256" key="2">
    <source>
        <dbReference type="ARBA" id="ARBA00023015"/>
    </source>
</evidence>
<dbReference type="InterPro" id="IPR013324">
    <property type="entry name" value="RNA_pol_sigma_r3/r4-like"/>
</dbReference>
<dbReference type="SUPFAM" id="SSF88659">
    <property type="entry name" value="Sigma3 and sigma4 domains of RNA polymerase sigma factors"/>
    <property type="match status" value="1"/>
</dbReference>
<dbReference type="InterPro" id="IPR013325">
    <property type="entry name" value="RNA_pol_sigma_r2"/>
</dbReference>
<dbReference type="InterPro" id="IPR036388">
    <property type="entry name" value="WH-like_DNA-bd_sf"/>
</dbReference>
<dbReference type="CDD" id="cd06171">
    <property type="entry name" value="Sigma70_r4"/>
    <property type="match status" value="1"/>
</dbReference>
<evidence type="ECO:0000259" key="6">
    <source>
        <dbReference type="Pfam" id="PF08281"/>
    </source>
</evidence>
<dbReference type="PANTHER" id="PTHR43133:SF57">
    <property type="entry name" value="RNA POLYMERASE SIGMA-70 FACTOR"/>
    <property type="match status" value="1"/>
</dbReference>
<keyword evidence="2" id="KW-0805">Transcription regulation</keyword>
<evidence type="ECO:0000313" key="8">
    <source>
        <dbReference type="Proteomes" id="UP000229317"/>
    </source>
</evidence>
<dbReference type="AlphaFoldDB" id="A0A2H0KU27"/>
<evidence type="ECO:0000259" key="5">
    <source>
        <dbReference type="Pfam" id="PF04542"/>
    </source>
</evidence>
<evidence type="ECO:0000313" key="7">
    <source>
        <dbReference type="EMBL" id="PIQ75626.1"/>
    </source>
</evidence>
<dbReference type="Pfam" id="PF08281">
    <property type="entry name" value="Sigma70_r4_2"/>
    <property type="match status" value="1"/>
</dbReference>
<keyword evidence="4" id="KW-0804">Transcription</keyword>
<dbReference type="SUPFAM" id="SSF88946">
    <property type="entry name" value="Sigma2 domain of RNA polymerase sigma factors"/>
    <property type="match status" value="1"/>
</dbReference>
<organism evidence="7 8">
    <name type="scientific">Candidatus Portnoybacteria bacterium CG11_big_fil_rev_8_21_14_0_20_40_15</name>
    <dbReference type="NCBI Taxonomy" id="1974817"/>
    <lineage>
        <taxon>Bacteria</taxon>
        <taxon>Candidatus Portnoyibacteriota</taxon>
    </lineage>
</organism>
<comment type="similarity">
    <text evidence="1">Belongs to the sigma-70 factor family. ECF subfamily.</text>
</comment>
<dbReference type="PANTHER" id="PTHR43133">
    <property type="entry name" value="RNA POLYMERASE ECF-TYPE SIGMA FACTO"/>
    <property type="match status" value="1"/>
</dbReference>
<protein>
    <recommendedName>
        <fullName evidence="9">RNA polymerase sigma factor 70 region 4 type 2 domain-containing protein</fullName>
    </recommendedName>
</protein>
<evidence type="ECO:0008006" key="9">
    <source>
        <dbReference type="Google" id="ProtNLM"/>
    </source>
</evidence>
<sequence length="169" mass="19693">MKLVENEQKFLEFYDQNITKIYRYIYFRVGSQEIAQDLSSEAFLKTWQYLKDGNFIGNLSAMIYQICRNLIADYFRKNPNLLIPIEDVQETHLSEAEIGFVKKTDENLKLEQIMGCLKQIKEEYQEVIIWYYVDDFEVGEIAQILGKSEGAVRVSLSRAVKALKGALEV</sequence>
<feature type="domain" description="RNA polymerase sigma factor 70 region 4 type 2" evidence="6">
    <location>
        <begin position="111"/>
        <end position="163"/>
    </location>
</feature>
<dbReference type="Proteomes" id="UP000229317">
    <property type="component" value="Unassembled WGS sequence"/>
</dbReference>
<accession>A0A2H0KU27</accession>